<reference evidence="2 3" key="1">
    <citation type="journal article" date="2016" name="Nat. Commun.">
        <title>Thousands of microbial genomes shed light on interconnected biogeochemical processes in an aquifer system.</title>
        <authorList>
            <person name="Anantharaman K."/>
            <person name="Brown C.T."/>
            <person name="Hug L.A."/>
            <person name="Sharon I."/>
            <person name="Castelle C.J."/>
            <person name="Probst A.J."/>
            <person name="Thomas B.C."/>
            <person name="Singh A."/>
            <person name="Wilkins M.J."/>
            <person name="Karaoz U."/>
            <person name="Brodie E.L."/>
            <person name="Williams K.H."/>
            <person name="Hubbard S.S."/>
            <person name="Banfield J.F."/>
        </authorList>
    </citation>
    <scope>NUCLEOTIDE SEQUENCE [LARGE SCALE GENOMIC DNA]</scope>
</reference>
<dbReference type="Proteomes" id="UP000179266">
    <property type="component" value="Unassembled WGS sequence"/>
</dbReference>
<feature type="transmembrane region" description="Helical" evidence="1">
    <location>
        <begin position="82"/>
        <end position="104"/>
    </location>
</feature>
<proteinExistence type="predicted"/>
<feature type="transmembrane region" description="Helical" evidence="1">
    <location>
        <begin position="14"/>
        <end position="32"/>
    </location>
</feature>
<keyword evidence="1" id="KW-0812">Transmembrane</keyword>
<name>A0A1F7RNR8_9BACT</name>
<evidence type="ECO:0000256" key="1">
    <source>
        <dbReference type="SAM" id="Phobius"/>
    </source>
</evidence>
<organism evidence="2 3">
    <name type="scientific">Candidatus Schekmanbacteria bacterium RBG_13_48_7</name>
    <dbReference type="NCBI Taxonomy" id="1817878"/>
    <lineage>
        <taxon>Bacteria</taxon>
        <taxon>Candidatus Schekmaniibacteriota</taxon>
    </lineage>
</organism>
<comment type="caution">
    <text evidence="2">The sequence shown here is derived from an EMBL/GenBank/DDBJ whole genome shotgun (WGS) entry which is preliminary data.</text>
</comment>
<protein>
    <submittedName>
        <fullName evidence="2">Uncharacterized protein</fullName>
    </submittedName>
</protein>
<keyword evidence="1" id="KW-0472">Membrane</keyword>
<dbReference type="AlphaFoldDB" id="A0A1F7RNR8"/>
<sequence length="116" mass="13146">MPSVAGKLTWKKQFRFFLIFFFCTNMLIVFGLGKEPVRLIKFAALMDGILLTSLQALLVAIGLYVVMPRMLSNEASVILKPHWIFAIGLFVAFIVFTYFCIFYMPFSIMALFKGGG</sequence>
<evidence type="ECO:0000313" key="2">
    <source>
        <dbReference type="EMBL" id="OGL43199.1"/>
    </source>
</evidence>
<gene>
    <name evidence="2" type="ORF">A2161_01400</name>
</gene>
<keyword evidence="1" id="KW-1133">Transmembrane helix</keyword>
<evidence type="ECO:0000313" key="3">
    <source>
        <dbReference type="Proteomes" id="UP000179266"/>
    </source>
</evidence>
<accession>A0A1F7RNR8</accession>
<feature type="transmembrane region" description="Helical" evidence="1">
    <location>
        <begin position="44"/>
        <end position="67"/>
    </location>
</feature>
<dbReference type="EMBL" id="MGDD01000285">
    <property type="protein sequence ID" value="OGL43199.1"/>
    <property type="molecule type" value="Genomic_DNA"/>
</dbReference>